<name>A0A838CTT0_9BACI</name>
<evidence type="ECO:0000256" key="2">
    <source>
        <dbReference type="ARBA" id="ARBA00023065"/>
    </source>
</evidence>
<keyword evidence="1" id="KW-0375">Hydrogen ion transport</keyword>
<feature type="transmembrane region" description="Helical" evidence="3">
    <location>
        <begin position="76"/>
        <end position="96"/>
    </location>
</feature>
<feature type="transmembrane region" description="Helical" evidence="3">
    <location>
        <begin position="6"/>
        <end position="24"/>
    </location>
</feature>
<keyword evidence="5" id="KW-1185">Reference proteome</keyword>
<accession>A0A838CTT0</accession>
<dbReference type="Proteomes" id="UP000571017">
    <property type="component" value="Unassembled WGS sequence"/>
</dbReference>
<feature type="transmembrane region" description="Helical" evidence="3">
    <location>
        <begin position="44"/>
        <end position="64"/>
    </location>
</feature>
<dbReference type="RefSeq" id="WP_181472406.1">
    <property type="nucleotide sequence ID" value="NZ_JACEFG010000002.1"/>
</dbReference>
<dbReference type="AlphaFoldDB" id="A0A838CTT0"/>
<organism evidence="4 5">
    <name type="scientific">Halobacillus locisalis</name>
    <dbReference type="NCBI Taxonomy" id="220753"/>
    <lineage>
        <taxon>Bacteria</taxon>
        <taxon>Bacillati</taxon>
        <taxon>Bacillota</taxon>
        <taxon>Bacilli</taxon>
        <taxon>Bacillales</taxon>
        <taxon>Bacillaceae</taxon>
        <taxon>Halobacillus</taxon>
    </lineage>
</organism>
<protein>
    <submittedName>
        <fullName evidence="4">Uncharacterized protein</fullName>
    </submittedName>
</protein>
<keyword evidence="3" id="KW-1133">Transmembrane helix</keyword>
<dbReference type="GO" id="GO:1902600">
    <property type="term" value="P:proton transmembrane transport"/>
    <property type="evidence" value="ECO:0007669"/>
    <property type="project" value="UniProtKB-KW"/>
</dbReference>
<gene>
    <name evidence="4" type="ORF">H0266_10840</name>
</gene>
<dbReference type="InterPro" id="IPR038662">
    <property type="entry name" value="ATP_synth_F0_csu_sf"/>
</dbReference>
<dbReference type="Gene3D" id="1.20.20.10">
    <property type="entry name" value="F1F0 ATP synthase subunit C"/>
    <property type="match status" value="1"/>
</dbReference>
<evidence type="ECO:0000256" key="1">
    <source>
        <dbReference type="ARBA" id="ARBA00022781"/>
    </source>
</evidence>
<evidence type="ECO:0000313" key="5">
    <source>
        <dbReference type="Proteomes" id="UP000571017"/>
    </source>
</evidence>
<evidence type="ECO:0000256" key="3">
    <source>
        <dbReference type="SAM" id="Phobius"/>
    </source>
</evidence>
<keyword evidence="2" id="KW-0406">Ion transport</keyword>
<comment type="caution">
    <text evidence="4">The sequence shown here is derived from an EMBL/GenBank/DDBJ whole genome shotgun (WGS) entry which is preliminary data.</text>
</comment>
<keyword evidence="3" id="KW-0472">Membrane</keyword>
<keyword evidence="3" id="KW-0812">Transmembrane</keyword>
<keyword evidence="2" id="KW-0813">Transport</keyword>
<sequence>MEYLFALASILAVVGVFFAGSRMFDTLAEGSFSQADIQKAQTKFFLTAAIVEALPIFIIAATYANLVAGEVTGLHMYMSIVIIVVFWLIGLAKLFVKGQEGTSNVTKENQSQA</sequence>
<dbReference type="EMBL" id="JACEFG010000002">
    <property type="protein sequence ID" value="MBA2175390.1"/>
    <property type="molecule type" value="Genomic_DNA"/>
</dbReference>
<proteinExistence type="predicted"/>
<evidence type="ECO:0000313" key="4">
    <source>
        <dbReference type="EMBL" id="MBA2175390.1"/>
    </source>
</evidence>
<reference evidence="4 5" key="1">
    <citation type="journal article" date="2004" name="Extremophiles">
        <title>Halobacillus locisalis sp. nov., a halophilic bacterium isolated from a marine solar saltern of the Yellow Sea in Korea.</title>
        <authorList>
            <person name="Yoon J.H."/>
            <person name="Kang K.H."/>
            <person name="Oh T.K."/>
            <person name="Park Y.H."/>
        </authorList>
    </citation>
    <scope>NUCLEOTIDE SEQUENCE [LARGE SCALE GENOMIC DNA]</scope>
    <source>
        <strain evidence="4 5">KCTC 3788</strain>
    </source>
</reference>